<evidence type="ECO:0000256" key="11">
    <source>
        <dbReference type="ARBA" id="ARBA00023211"/>
    </source>
</evidence>
<dbReference type="InterPro" id="IPR001932">
    <property type="entry name" value="PPM-type_phosphatase-like_dom"/>
</dbReference>
<dbReference type="SMART" id="SM00822">
    <property type="entry name" value="PKS_KR"/>
    <property type="match status" value="1"/>
</dbReference>
<dbReference type="SUPFAM" id="SSF51735">
    <property type="entry name" value="NAD(P)-binding Rossmann-fold domains"/>
    <property type="match status" value="1"/>
</dbReference>
<dbReference type="EMBL" id="JACMSC010000001">
    <property type="protein sequence ID" value="KAG6535558.1"/>
    <property type="molecule type" value="Genomic_DNA"/>
</dbReference>
<dbReference type="SMART" id="SM00332">
    <property type="entry name" value="PP2Cc"/>
    <property type="match status" value="1"/>
</dbReference>
<dbReference type="Pfam" id="PF13561">
    <property type="entry name" value="adh_short_C2"/>
    <property type="match status" value="1"/>
</dbReference>
<comment type="cofactor">
    <cofactor evidence="2">
        <name>Mg(2+)</name>
        <dbReference type="ChEBI" id="CHEBI:18420"/>
    </cofactor>
</comment>
<evidence type="ECO:0000313" key="18">
    <source>
        <dbReference type="Proteomes" id="UP000734854"/>
    </source>
</evidence>
<evidence type="ECO:0000256" key="13">
    <source>
        <dbReference type="ARBA" id="ARBA00048336"/>
    </source>
</evidence>
<reference evidence="17 18" key="1">
    <citation type="submission" date="2020-08" db="EMBL/GenBank/DDBJ databases">
        <title>Plant Genome Project.</title>
        <authorList>
            <person name="Zhang R.-G."/>
        </authorList>
    </citation>
    <scope>NUCLEOTIDE SEQUENCE [LARGE SCALE GENOMIC DNA]</scope>
    <source>
        <tissue evidence="17">Rhizome</tissue>
    </source>
</reference>
<evidence type="ECO:0000256" key="6">
    <source>
        <dbReference type="ARBA" id="ARBA00022801"/>
    </source>
</evidence>
<evidence type="ECO:0000256" key="3">
    <source>
        <dbReference type="ARBA" id="ARBA00006702"/>
    </source>
</evidence>
<feature type="region of interest" description="Disordered" evidence="15">
    <location>
        <begin position="770"/>
        <end position="794"/>
    </location>
</feature>
<evidence type="ECO:0000256" key="5">
    <source>
        <dbReference type="ARBA" id="ARBA00022723"/>
    </source>
</evidence>
<dbReference type="Proteomes" id="UP000734854">
    <property type="component" value="Unassembled WGS sequence"/>
</dbReference>
<dbReference type="Gene3D" id="3.40.50.720">
    <property type="entry name" value="NAD(P)-binding Rossmann-like Domain"/>
    <property type="match status" value="1"/>
</dbReference>
<comment type="catalytic activity">
    <reaction evidence="12">
        <text>O-phospho-L-seryl-[protein] + H2O = L-seryl-[protein] + phosphate</text>
        <dbReference type="Rhea" id="RHEA:20629"/>
        <dbReference type="Rhea" id="RHEA-COMP:9863"/>
        <dbReference type="Rhea" id="RHEA-COMP:11604"/>
        <dbReference type="ChEBI" id="CHEBI:15377"/>
        <dbReference type="ChEBI" id="CHEBI:29999"/>
        <dbReference type="ChEBI" id="CHEBI:43474"/>
        <dbReference type="ChEBI" id="CHEBI:83421"/>
        <dbReference type="EC" id="3.1.3.16"/>
    </reaction>
</comment>
<dbReference type="AlphaFoldDB" id="A0A8J5I4P6"/>
<dbReference type="SUPFAM" id="SSF81606">
    <property type="entry name" value="PP2C-like"/>
    <property type="match status" value="1"/>
</dbReference>
<dbReference type="InterPro" id="IPR002347">
    <property type="entry name" value="SDR_fam"/>
</dbReference>
<sequence>MAINNNGNALAFSDAQWSLAGKRAVVTGGTKGIGYAIVEELCKFGATVHTCARQEADLLECLRRWEAKGFKVTGSTCDVSSPEDREKLMAEVSSVFGGKLDILVNNAGTGFVKPMALITPEEYKFMMSTNVDSTFHLSQLAYPLLKASGGGAVVNNSSLAGSLGIDNLSIYGTTKAAVNQLTRNLACEWAKDNIRTNCVSPGSIRTPLLEPLLAMPEFKAKETYRIPLGRVGESEEVAQLVAFLCLPASRYITGQVIFIDGGKSINGHRLASSLFCLPQIRNRKGSKKRGSVVARRLRASEYLMAEIFHGAVSCGAEASAMASCESGPLAAIGRRMERRKFASGTEALNLDEIETSRKRRRVDETGDADAEREENSESMTGGNIETPPVASPEESEKSDRCPRYGISEFCGRRREMEDAVSVRPDFLRRDDLTLGKHHFFGVFDGHGCSHVRHCTCFLPGPLLQNSFLTADDLLFLRVSQVATLCRDRMHEFVAEDVMALGLNNALPHTVWKGTIERSFARMDAETANGDGVRPSPGCRCELQPPKSDHVGSTAVVAIVSRTHIVVANCGDSRAVLCRNGVPIPLSFDHKPDREDELLRIEAAGGRVIYWDGARVFGVLAMSRAIGDNCLKPFVIPDPEVTVTERDDGDECLILASDGLWDVLSNETACNIARMCLNGGGGVRGEAAETDTASRSEDDGEELDDRCGVDAACSDAALLLTKLALARQSADNISVVVVALYLLCARADDVVQRVPGHVVRVAHEHAKLLHSLSPKAPPPAKLLRQRTSSSSEAPSPNYISYMKAIYSTTEP</sequence>
<dbReference type="Gene3D" id="3.60.40.10">
    <property type="entry name" value="PPM-type phosphatase domain"/>
    <property type="match status" value="1"/>
</dbReference>
<name>A0A8J5I4P6_ZINOF</name>
<keyword evidence="9 14" id="KW-0904">Protein phosphatase</keyword>
<dbReference type="InterPro" id="IPR036457">
    <property type="entry name" value="PPM-type-like_dom_sf"/>
</dbReference>
<organism evidence="17 18">
    <name type="scientific">Zingiber officinale</name>
    <name type="common">Ginger</name>
    <name type="synonym">Amomum zingiber</name>
    <dbReference type="NCBI Taxonomy" id="94328"/>
    <lineage>
        <taxon>Eukaryota</taxon>
        <taxon>Viridiplantae</taxon>
        <taxon>Streptophyta</taxon>
        <taxon>Embryophyta</taxon>
        <taxon>Tracheophyta</taxon>
        <taxon>Spermatophyta</taxon>
        <taxon>Magnoliopsida</taxon>
        <taxon>Liliopsida</taxon>
        <taxon>Zingiberales</taxon>
        <taxon>Zingiberaceae</taxon>
        <taxon>Zingiber</taxon>
    </lineage>
</organism>
<evidence type="ECO:0000256" key="4">
    <source>
        <dbReference type="ARBA" id="ARBA00013081"/>
    </source>
</evidence>
<keyword evidence="18" id="KW-1185">Reference proteome</keyword>
<feature type="region of interest" description="Disordered" evidence="15">
    <location>
        <begin position="357"/>
        <end position="402"/>
    </location>
</feature>
<evidence type="ECO:0000259" key="16">
    <source>
        <dbReference type="PROSITE" id="PS51746"/>
    </source>
</evidence>
<proteinExistence type="inferred from homology"/>
<evidence type="ECO:0000256" key="14">
    <source>
        <dbReference type="RuleBase" id="RU003465"/>
    </source>
</evidence>
<protein>
    <recommendedName>
        <fullName evidence="4">protein-serine/threonine phosphatase</fullName>
        <ecNumber evidence="4">3.1.3.16</ecNumber>
    </recommendedName>
</protein>
<dbReference type="GO" id="GO:0016491">
    <property type="term" value="F:oxidoreductase activity"/>
    <property type="evidence" value="ECO:0007669"/>
    <property type="project" value="UniProtKB-KW"/>
</dbReference>
<evidence type="ECO:0000256" key="7">
    <source>
        <dbReference type="ARBA" id="ARBA00022842"/>
    </source>
</evidence>
<dbReference type="GO" id="GO:0046872">
    <property type="term" value="F:metal ion binding"/>
    <property type="evidence" value="ECO:0007669"/>
    <property type="project" value="UniProtKB-KW"/>
</dbReference>
<keyword evidence="5" id="KW-0479">Metal-binding</keyword>
<dbReference type="InterPro" id="IPR036291">
    <property type="entry name" value="NAD(P)-bd_dom_sf"/>
</dbReference>
<comment type="similarity">
    <text evidence="3 14">Belongs to the PP2C family.</text>
</comment>
<evidence type="ECO:0000313" key="17">
    <source>
        <dbReference type="EMBL" id="KAG6535558.1"/>
    </source>
</evidence>
<dbReference type="InterPro" id="IPR045000">
    <property type="entry name" value="TR"/>
</dbReference>
<dbReference type="PRINTS" id="PR00080">
    <property type="entry name" value="SDRFAMILY"/>
</dbReference>
<keyword evidence="10" id="KW-0560">Oxidoreductase</keyword>
<evidence type="ECO:0000256" key="8">
    <source>
        <dbReference type="ARBA" id="ARBA00022857"/>
    </source>
</evidence>
<dbReference type="PRINTS" id="PR00081">
    <property type="entry name" value="GDHRDH"/>
</dbReference>
<feature type="domain" description="PPM-type phosphatase" evidence="16">
    <location>
        <begin position="403"/>
        <end position="739"/>
    </location>
</feature>
<accession>A0A8J5I4P6</accession>
<keyword evidence="11" id="KW-0464">Manganese</keyword>
<keyword evidence="7" id="KW-0460">Magnesium</keyword>
<feature type="compositionally biased region" description="Acidic residues" evidence="15">
    <location>
        <begin position="365"/>
        <end position="376"/>
    </location>
</feature>
<feature type="compositionally biased region" description="Polar residues" evidence="15">
    <location>
        <begin position="784"/>
        <end position="794"/>
    </location>
</feature>
<dbReference type="PROSITE" id="PS00061">
    <property type="entry name" value="ADH_SHORT"/>
    <property type="match status" value="1"/>
</dbReference>
<dbReference type="FunFam" id="3.60.40.10:FF:000291">
    <property type="entry name" value="Protein phosphatase 2C 50"/>
    <property type="match status" value="1"/>
</dbReference>
<dbReference type="PROSITE" id="PS51746">
    <property type="entry name" value="PPM_2"/>
    <property type="match status" value="1"/>
</dbReference>
<dbReference type="PROSITE" id="PS01032">
    <property type="entry name" value="PPM_1"/>
    <property type="match status" value="1"/>
</dbReference>
<gene>
    <name evidence="17" type="ORF">ZIOFF_000580</name>
</gene>
<evidence type="ECO:0000256" key="15">
    <source>
        <dbReference type="SAM" id="MobiDB-lite"/>
    </source>
</evidence>
<dbReference type="PANTHER" id="PTHR42898">
    <property type="entry name" value="TROPINONE REDUCTASE"/>
    <property type="match status" value="1"/>
</dbReference>
<evidence type="ECO:0000256" key="2">
    <source>
        <dbReference type="ARBA" id="ARBA00001946"/>
    </source>
</evidence>
<keyword evidence="6 14" id="KW-0378">Hydrolase</keyword>
<dbReference type="CDD" id="cd00143">
    <property type="entry name" value="PP2Cc"/>
    <property type="match status" value="1"/>
</dbReference>
<dbReference type="InterPro" id="IPR057326">
    <property type="entry name" value="KR_dom"/>
</dbReference>
<dbReference type="FunFam" id="3.40.50.720:FF:000084">
    <property type="entry name" value="Short-chain dehydrogenase reductase"/>
    <property type="match status" value="1"/>
</dbReference>
<dbReference type="GO" id="GO:0004722">
    <property type="term" value="F:protein serine/threonine phosphatase activity"/>
    <property type="evidence" value="ECO:0007669"/>
    <property type="project" value="UniProtKB-EC"/>
</dbReference>
<dbReference type="PANTHER" id="PTHR42898:SF6">
    <property type="entry name" value="NADP-DEPENDENT MANNITOL DEHYDROGENASE"/>
    <property type="match status" value="1"/>
</dbReference>
<feature type="region of interest" description="Disordered" evidence="15">
    <location>
        <begin position="682"/>
        <end position="701"/>
    </location>
</feature>
<keyword evidence="8" id="KW-0521">NADP</keyword>
<dbReference type="InterPro" id="IPR000222">
    <property type="entry name" value="PP2C_BS"/>
</dbReference>
<evidence type="ECO:0000256" key="10">
    <source>
        <dbReference type="ARBA" id="ARBA00023002"/>
    </source>
</evidence>
<evidence type="ECO:0000256" key="9">
    <source>
        <dbReference type="ARBA" id="ARBA00022912"/>
    </source>
</evidence>
<evidence type="ECO:0000256" key="12">
    <source>
        <dbReference type="ARBA" id="ARBA00047761"/>
    </source>
</evidence>
<dbReference type="EC" id="3.1.3.16" evidence="4"/>
<dbReference type="Pfam" id="PF00481">
    <property type="entry name" value="PP2C"/>
    <property type="match status" value="1"/>
</dbReference>
<dbReference type="InterPro" id="IPR020904">
    <property type="entry name" value="Sc_DH/Rdtase_CS"/>
</dbReference>
<evidence type="ECO:0000256" key="1">
    <source>
        <dbReference type="ARBA" id="ARBA00001936"/>
    </source>
</evidence>
<comment type="catalytic activity">
    <reaction evidence="13">
        <text>O-phospho-L-threonyl-[protein] + H2O = L-threonyl-[protein] + phosphate</text>
        <dbReference type="Rhea" id="RHEA:47004"/>
        <dbReference type="Rhea" id="RHEA-COMP:11060"/>
        <dbReference type="Rhea" id="RHEA-COMP:11605"/>
        <dbReference type="ChEBI" id="CHEBI:15377"/>
        <dbReference type="ChEBI" id="CHEBI:30013"/>
        <dbReference type="ChEBI" id="CHEBI:43474"/>
        <dbReference type="ChEBI" id="CHEBI:61977"/>
        <dbReference type="EC" id="3.1.3.16"/>
    </reaction>
</comment>
<comment type="caution">
    <text evidence="17">The sequence shown here is derived from an EMBL/GenBank/DDBJ whole genome shotgun (WGS) entry which is preliminary data.</text>
</comment>
<comment type="cofactor">
    <cofactor evidence="1">
        <name>Mn(2+)</name>
        <dbReference type="ChEBI" id="CHEBI:29035"/>
    </cofactor>
</comment>